<keyword evidence="1" id="KW-0813">Transport</keyword>
<keyword evidence="1" id="KW-0406">Ion transport</keyword>
<dbReference type="CDD" id="cd00038">
    <property type="entry name" value="CAP_ED"/>
    <property type="match status" value="1"/>
</dbReference>
<keyword evidence="3" id="KW-1133">Transmembrane helix</keyword>
<keyword evidence="3" id="KW-0812">Transmembrane</keyword>
<feature type="transmembrane region" description="Helical" evidence="3">
    <location>
        <begin position="80"/>
        <end position="98"/>
    </location>
</feature>
<proteinExistence type="predicted"/>
<dbReference type="AlphaFoldDB" id="A0A498JFT1"/>
<evidence type="ECO:0000256" key="1">
    <source>
        <dbReference type="ARBA" id="ARBA00023286"/>
    </source>
</evidence>
<protein>
    <recommendedName>
        <fullName evidence="4">Cyclic nucleotide-binding domain-containing protein</fullName>
    </recommendedName>
</protein>
<evidence type="ECO:0000256" key="3">
    <source>
        <dbReference type="SAM" id="Phobius"/>
    </source>
</evidence>
<feature type="transmembrane region" description="Helical" evidence="3">
    <location>
        <begin position="175"/>
        <end position="195"/>
    </location>
</feature>
<evidence type="ECO:0000259" key="4">
    <source>
        <dbReference type="PROSITE" id="PS50042"/>
    </source>
</evidence>
<dbReference type="PROSITE" id="PS50042">
    <property type="entry name" value="CNMP_BINDING_3"/>
    <property type="match status" value="1"/>
</dbReference>
<accession>A0A498JFT1</accession>
<gene>
    <name evidence="5" type="ORF">DVH24_014281</name>
</gene>
<dbReference type="InterPro" id="IPR018490">
    <property type="entry name" value="cNMP-bd_dom_sf"/>
</dbReference>
<dbReference type="SUPFAM" id="SSF51206">
    <property type="entry name" value="cAMP-binding domain-like"/>
    <property type="match status" value="1"/>
</dbReference>
<dbReference type="Proteomes" id="UP000290289">
    <property type="component" value="Chromosome 7"/>
</dbReference>
<organism evidence="5 6">
    <name type="scientific">Malus domestica</name>
    <name type="common">Apple</name>
    <name type="synonym">Pyrus malus</name>
    <dbReference type="NCBI Taxonomy" id="3750"/>
    <lineage>
        <taxon>Eukaryota</taxon>
        <taxon>Viridiplantae</taxon>
        <taxon>Streptophyta</taxon>
        <taxon>Embryophyta</taxon>
        <taxon>Tracheophyta</taxon>
        <taxon>Spermatophyta</taxon>
        <taxon>Magnoliopsida</taxon>
        <taxon>eudicotyledons</taxon>
        <taxon>Gunneridae</taxon>
        <taxon>Pentapetalae</taxon>
        <taxon>rosids</taxon>
        <taxon>fabids</taxon>
        <taxon>Rosales</taxon>
        <taxon>Rosaceae</taxon>
        <taxon>Amygdaloideae</taxon>
        <taxon>Maleae</taxon>
        <taxon>Malus</taxon>
    </lineage>
</organism>
<keyword evidence="3" id="KW-0472">Membrane</keyword>
<dbReference type="GO" id="GO:0016020">
    <property type="term" value="C:membrane"/>
    <property type="evidence" value="ECO:0007669"/>
    <property type="project" value="UniProtKB-SubCell"/>
</dbReference>
<feature type="transmembrane region" description="Helical" evidence="3">
    <location>
        <begin position="143"/>
        <end position="163"/>
    </location>
</feature>
<sequence>MNISNEDLEDRDIKLSFRRTVNSTLTEEIKHEENIPWMNRIFVVACMVAISIDPLFLYIPIIDGESKCLGVDKKLRIVALLFRSLIDITYILHITFQIRQAIKSASPDHQSHLNEQTITWKAKCFDLFESLHKIFEKLSWPSIIIDVLAVLPIPQVLMGAVYFKMGGSRYLDKIKIVNVFLLVQYLPMLYGIYLVDRKFRKNTSVWIKGAFYFFLYILASHMLGAFWYLFSIQRETDCWHQACRNTAGCKLSFYCDDNVPTNVTTLLTEFCPTSPINSTVFDFGMFSNGIESGNTGPINFLTKLFYSWWWGLLNLSNFGTSLQTSSYVWESLFAILISTIGLLLISYLIGNVQNCLLWEEEKKVQEPKLKIIEEGLRLWAFKNNLPQHLEKEVIKNIKQAIELDKDADVENLFSLLPWRTRRTLKRFLFMNRMMAIPRLKNMDDKVLKMICDYLKPVVYPQNTIIRRMGEPFDSILFVAEGTVWVYSTTDRSQQIGKMKQFLQKGDIYGAEELLSWATSHSSSLSFVDLPFSTENVKCHTKVQGFVLSAMDLQAIVSNCGHLWSPSNSDEAEVPHTTTLVIV</sequence>
<dbReference type="InterPro" id="IPR000595">
    <property type="entry name" value="cNMP-bd_dom"/>
</dbReference>
<evidence type="ECO:0000313" key="5">
    <source>
        <dbReference type="EMBL" id="RXH93705.1"/>
    </source>
</evidence>
<dbReference type="Gene3D" id="2.60.120.10">
    <property type="entry name" value="Jelly Rolls"/>
    <property type="match status" value="1"/>
</dbReference>
<keyword evidence="2" id="KW-0407">Ion channel</keyword>
<dbReference type="EMBL" id="RDQH01000333">
    <property type="protein sequence ID" value="RXH93705.1"/>
    <property type="molecule type" value="Genomic_DNA"/>
</dbReference>
<dbReference type="SUPFAM" id="SSF81324">
    <property type="entry name" value="Voltage-gated potassium channels"/>
    <property type="match status" value="1"/>
</dbReference>
<feature type="transmembrane region" description="Helical" evidence="3">
    <location>
        <begin position="327"/>
        <end position="349"/>
    </location>
</feature>
<keyword evidence="6" id="KW-1185">Reference proteome</keyword>
<dbReference type="InterPro" id="IPR014710">
    <property type="entry name" value="RmlC-like_jellyroll"/>
</dbReference>
<evidence type="ECO:0000313" key="6">
    <source>
        <dbReference type="Proteomes" id="UP000290289"/>
    </source>
</evidence>
<comment type="caution">
    <text evidence="5">The sequence shown here is derived from an EMBL/GenBank/DDBJ whole genome shotgun (WGS) entry which is preliminary data.</text>
</comment>
<name>A0A498JFT1_MALDO</name>
<feature type="transmembrane region" description="Helical" evidence="3">
    <location>
        <begin position="41"/>
        <end position="59"/>
    </location>
</feature>
<reference evidence="5 6" key="1">
    <citation type="submission" date="2018-10" db="EMBL/GenBank/DDBJ databases">
        <title>A high-quality apple genome assembly.</title>
        <authorList>
            <person name="Hu J."/>
        </authorList>
    </citation>
    <scope>NUCLEOTIDE SEQUENCE [LARGE SCALE GENOMIC DNA]</scope>
    <source>
        <strain evidence="6">cv. HFTH1</strain>
        <tissue evidence="5">Young leaf</tissue>
    </source>
</reference>
<evidence type="ECO:0000256" key="2">
    <source>
        <dbReference type="ARBA" id="ARBA00023303"/>
    </source>
</evidence>
<feature type="domain" description="Cyclic nucleotide-binding" evidence="4">
    <location>
        <begin position="438"/>
        <end position="524"/>
    </location>
</feature>
<dbReference type="PANTHER" id="PTHR45651:SF68">
    <property type="entry name" value="ION TRANSPORT DOMAIN-CONTAINING PROTEIN"/>
    <property type="match status" value="1"/>
</dbReference>
<feature type="transmembrane region" description="Helical" evidence="3">
    <location>
        <begin position="210"/>
        <end position="230"/>
    </location>
</feature>
<dbReference type="GO" id="GO:0034220">
    <property type="term" value="P:monoatomic ion transmembrane transport"/>
    <property type="evidence" value="ECO:0007669"/>
    <property type="project" value="UniProtKB-KW"/>
</dbReference>
<keyword evidence="1" id="KW-1071">Ligand-gated ion channel</keyword>
<dbReference type="PANTHER" id="PTHR45651">
    <property type="entry name" value="CYCLIC NUCLEOTIDE-GATED ION CHANNEL 15-RELATED-RELATED"/>
    <property type="match status" value="1"/>
</dbReference>